<keyword evidence="3" id="KW-0677">Repeat</keyword>
<feature type="domain" description="C2H2-type" evidence="11">
    <location>
        <begin position="255"/>
        <end position="282"/>
    </location>
</feature>
<dbReference type="FunFam" id="3.30.160.60:FF:000495">
    <property type="entry name" value="zinc finger protein 668"/>
    <property type="match status" value="1"/>
</dbReference>
<evidence type="ECO:0000256" key="2">
    <source>
        <dbReference type="ARBA" id="ARBA00022723"/>
    </source>
</evidence>
<keyword evidence="5" id="KW-0862">Zinc</keyword>
<evidence type="ECO:0000259" key="11">
    <source>
        <dbReference type="PROSITE" id="PS50157"/>
    </source>
</evidence>
<protein>
    <recommendedName>
        <fullName evidence="11">C2H2-type domain-containing protein</fullName>
    </recommendedName>
</protein>
<feature type="compositionally biased region" description="Basic and acidic residues" evidence="10">
    <location>
        <begin position="195"/>
        <end position="210"/>
    </location>
</feature>
<feature type="domain" description="C2H2-type" evidence="11">
    <location>
        <begin position="339"/>
        <end position="362"/>
    </location>
</feature>
<comment type="caution">
    <text evidence="12">The sequence shown here is derived from an EMBL/GenBank/DDBJ whole genome shotgun (WGS) entry which is preliminary data.</text>
</comment>
<feature type="domain" description="C2H2-type" evidence="11">
    <location>
        <begin position="311"/>
        <end position="338"/>
    </location>
</feature>
<evidence type="ECO:0000256" key="9">
    <source>
        <dbReference type="PROSITE-ProRule" id="PRU00042"/>
    </source>
</evidence>
<dbReference type="InterPro" id="IPR036236">
    <property type="entry name" value="Znf_C2H2_sf"/>
</dbReference>
<dbReference type="PROSITE" id="PS50157">
    <property type="entry name" value="ZINC_FINGER_C2H2_2"/>
    <property type="match status" value="5"/>
</dbReference>
<evidence type="ECO:0000256" key="1">
    <source>
        <dbReference type="ARBA" id="ARBA00004123"/>
    </source>
</evidence>
<dbReference type="OrthoDB" id="40579at2759"/>
<dbReference type="GO" id="GO:0008270">
    <property type="term" value="F:zinc ion binding"/>
    <property type="evidence" value="ECO:0007669"/>
    <property type="project" value="UniProtKB-KW"/>
</dbReference>
<dbReference type="PANTHER" id="PTHR24394:SF29">
    <property type="entry name" value="MYONEURIN"/>
    <property type="match status" value="1"/>
</dbReference>
<gene>
    <name evidence="12" type="ORF">COCON_G00113900</name>
</gene>
<keyword evidence="4 9" id="KW-0863">Zinc-finger</keyword>
<keyword evidence="13" id="KW-1185">Reference proteome</keyword>
<evidence type="ECO:0000256" key="3">
    <source>
        <dbReference type="ARBA" id="ARBA00022737"/>
    </source>
</evidence>
<keyword evidence="6" id="KW-0805">Transcription regulation</keyword>
<evidence type="ECO:0000256" key="7">
    <source>
        <dbReference type="ARBA" id="ARBA00023163"/>
    </source>
</evidence>
<dbReference type="FunFam" id="3.30.160.60:FF:000624">
    <property type="entry name" value="zinc finger protein 697"/>
    <property type="match status" value="2"/>
</dbReference>
<dbReference type="Pfam" id="PF00096">
    <property type="entry name" value="zf-C2H2"/>
    <property type="match status" value="4"/>
</dbReference>
<keyword evidence="8" id="KW-0539">Nucleus</keyword>
<dbReference type="GO" id="GO:0000981">
    <property type="term" value="F:DNA-binding transcription factor activity, RNA polymerase II-specific"/>
    <property type="evidence" value="ECO:0007669"/>
    <property type="project" value="TreeGrafter"/>
</dbReference>
<organism evidence="12 13">
    <name type="scientific">Conger conger</name>
    <name type="common">Conger eel</name>
    <name type="synonym">Muraena conger</name>
    <dbReference type="NCBI Taxonomy" id="82655"/>
    <lineage>
        <taxon>Eukaryota</taxon>
        <taxon>Metazoa</taxon>
        <taxon>Chordata</taxon>
        <taxon>Craniata</taxon>
        <taxon>Vertebrata</taxon>
        <taxon>Euteleostomi</taxon>
        <taxon>Actinopterygii</taxon>
        <taxon>Neopterygii</taxon>
        <taxon>Teleostei</taxon>
        <taxon>Anguilliformes</taxon>
        <taxon>Congridae</taxon>
        <taxon>Conger</taxon>
    </lineage>
</organism>
<keyword evidence="7" id="KW-0804">Transcription</keyword>
<dbReference type="PROSITE" id="PS00028">
    <property type="entry name" value="ZINC_FINGER_C2H2_1"/>
    <property type="match status" value="5"/>
</dbReference>
<dbReference type="Gene3D" id="3.30.160.60">
    <property type="entry name" value="Classic Zinc Finger"/>
    <property type="match status" value="5"/>
</dbReference>
<evidence type="ECO:0000256" key="6">
    <source>
        <dbReference type="ARBA" id="ARBA00023015"/>
    </source>
</evidence>
<name>A0A9Q1DFE6_CONCO</name>
<reference evidence="12" key="1">
    <citation type="journal article" date="2023" name="Science">
        <title>Genome structures resolve the early diversification of teleost fishes.</title>
        <authorList>
            <person name="Parey E."/>
            <person name="Louis A."/>
            <person name="Montfort J."/>
            <person name="Bouchez O."/>
            <person name="Roques C."/>
            <person name="Iampietro C."/>
            <person name="Lluch J."/>
            <person name="Castinel A."/>
            <person name="Donnadieu C."/>
            <person name="Desvignes T."/>
            <person name="Floi Bucao C."/>
            <person name="Jouanno E."/>
            <person name="Wen M."/>
            <person name="Mejri S."/>
            <person name="Dirks R."/>
            <person name="Jansen H."/>
            <person name="Henkel C."/>
            <person name="Chen W.J."/>
            <person name="Zahm M."/>
            <person name="Cabau C."/>
            <person name="Klopp C."/>
            <person name="Thompson A.W."/>
            <person name="Robinson-Rechavi M."/>
            <person name="Braasch I."/>
            <person name="Lecointre G."/>
            <person name="Bobe J."/>
            <person name="Postlethwait J.H."/>
            <person name="Berthelot C."/>
            <person name="Roest Crollius H."/>
            <person name="Guiguen Y."/>
        </authorList>
    </citation>
    <scope>NUCLEOTIDE SEQUENCE</scope>
    <source>
        <strain evidence="12">Concon-B</strain>
    </source>
</reference>
<evidence type="ECO:0000256" key="5">
    <source>
        <dbReference type="ARBA" id="ARBA00022833"/>
    </source>
</evidence>
<evidence type="ECO:0000313" key="12">
    <source>
        <dbReference type="EMBL" id="KAJ8268783.1"/>
    </source>
</evidence>
<dbReference type="InterPro" id="IPR013087">
    <property type="entry name" value="Znf_C2H2_type"/>
</dbReference>
<evidence type="ECO:0000313" key="13">
    <source>
        <dbReference type="Proteomes" id="UP001152803"/>
    </source>
</evidence>
<dbReference type="GO" id="GO:0005634">
    <property type="term" value="C:nucleus"/>
    <property type="evidence" value="ECO:0007669"/>
    <property type="project" value="UniProtKB-SubCell"/>
</dbReference>
<dbReference type="SUPFAM" id="SSF57667">
    <property type="entry name" value="beta-beta-alpha zinc fingers"/>
    <property type="match status" value="3"/>
</dbReference>
<dbReference type="AlphaFoldDB" id="A0A9Q1DFE6"/>
<comment type="subcellular location">
    <subcellularLocation>
        <location evidence="1">Nucleus</location>
    </subcellularLocation>
</comment>
<evidence type="ECO:0000256" key="4">
    <source>
        <dbReference type="ARBA" id="ARBA00022771"/>
    </source>
</evidence>
<proteinExistence type="predicted"/>
<feature type="compositionally biased region" description="Acidic residues" evidence="10">
    <location>
        <begin position="98"/>
        <end position="108"/>
    </location>
</feature>
<dbReference type="EMBL" id="JAFJMO010000008">
    <property type="protein sequence ID" value="KAJ8268783.1"/>
    <property type="molecule type" value="Genomic_DNA"/>
</dbReference>
<feature type="domain" description="C2H2-type" evidence="11">
    <location>
        <begin position="283"/>
        <end position="310"/>
    </location>
</feature>
<sequence>MHENDFRNQFAAVMEILVKDAVRETTKLYETGVRELRIEMAQVKEENVSLKERLMYSEIRLKYMMSSIEKIKPNERCQQTEERGGDPPRFPDPPGQADGDEEEEEEEINPAAALKEESPEVQFVLIKQEDSDIEECSPGTPPIQRRGGAVLSASLAAVATAPTAVQDPLPIKGRARGATGRGHAPLPPLPTSRSCPRDHQEARLRGRASEDQQGTGALQVHAAERPHRCAQCGKTFVYQFSLTKHQLVHSGERPHACKLCGKSFVFKSDLTIHTRMHTGEKPYGCSVCGKEFKHRRALTLHQQGHSGERRHHCPYCAKSFLDLGNFKRHKRIHTGEKPYGCPVCGKTFTQSAHLKKHVLTHK</sequence>
<dbReference type="Proteomes" id="UP001152803">
    <property type="component" value="Unassembled WGS sequence"/>
</dbReference>
<feature type="region of interest" description="Disordered" evidence="10">
    <location>
        <begin position="168"/>
        <end position="220"/>
    </location>
</feature>
<evidence type="ECO:0000256" key="10">
    <source>
        <dbReference type="SAM" id="MobiDB-lite"/>
    </source>
</evidence>
<feature type="domain" description="C2H2-type" evidence="11">
    <location>
        <begin position="227"/>
        <end position="254"/>
    </location>
</feature>
<feature type="region of interest" description="Disordered" evidence="10">
    <location>
        <begin position="71"/>
        <end position="109"/>
    </location>
</feature>
<feature type="compositionally biased region" description="Basic and acidic residues" evidence="10">
    <location>
        <begin position="71"/>
        <end position="86"/>
    </location>
</feature>
<dbReference type="SMART" id="SM00355">
    <property type="entry name" value="ZnF_C2H2"/>
    <property type="match status" value="5"/>
</dbReference>
<dbReference type="FunFam" id="3.30.160.60:FF:002343">
    <property type="entry name" value="Zinc finger protein 33A"/>
    <property type="match status" value="2"/>
</dbReference>
<dbReference type="PANTHER" id="PTHR24394">
    <property type="entry name" value="ZINC FINGER PROTEIN"/>
    <property type="match status" value="1"/>
</dbReference>
<evidence type="ECO:0000256" key="8">
    <source>
        <dbReference type="ARBA" id="ARBA00023242"/>
    </source>
</evidence>
<keyword evidence="2" id="KW-0479">Metal-binding</keyword>
<accession>A0A9Q1DFE6</accession>